<feature type="compositionally biased region" description="Basic and acidic residues" evidence="1">
    <location>
        <begin position="103"/>
        <end position="115"/>
    </location>
</feature>
<dbReference type="Proteomes" id="UP000554235">
    <property type="component" value="Unassembled WGS sequence"/>
</dbReference>
<evidence type="ECO:0000256" key="1">
    <source>
        <dbReference type="SAM" id="MobiDB-lite"/>
    </source>
</evidence>
<feature type="region of interest" description="Disordered" evidence="1">
    <location>
        <begin position="81"/>
        <end position="169"/>
    </location>
</feature>
<dbReference type="AlphaFoldDB" id="A0A8H4KGG6"/>
<evidence type="ECO:0000313" key="2">
    <source>
        <dbReference type="EMBL" id="KAF4449198.1"/>
    </source>
</evidence>
<protein>
    <submittedName>
        <fullName evidence="2">Uncharacterized protein</fullName>
    </submittedName>
</protein>
<proteinExistence type="predicted"/>
<reference evidence="2 3" key="1">
    <citation type="submission" date="2020-01" db="EMBL/GenBank/DDBJ databases">
        <title>Identification and distribution of gene clusters putatively required for synthesis of sphingolipid metabolism inhibitors in phylogenetically diverse species of the filamentous fungus Fusarium.</title>
        <authorList>
            <person name="Kim H.-S."/>
            <person name="Busman M."/>
            <person name="Brown D.W."/>
            <person name="Divon H."/>
            <person name="Uhlig S."/>
            <person name="Proctor R.H."/>
        </authorList>
    </citation>
    <scope>NUCLEOTIDE SEQUENCE [LARGE SCALE GENOMIC DNA]</scope>
    <source>
        <strain evidence="2 3">NRRL 20459</strain>
    </source>
</reference>
<organism evidence="2 3">
    <name type="scientific">Fusarium albosuccineum</name>
    <dbReference type="NCBI Taxonomy" id="1237068"/>
    <lineage>
        <taxon>Eukaryota</taxon>
        <taxon>Fungi</taxon>
        <taxon>Dikarya</taxon>
        <taxon>Ascomycota</taxon>
        <taxon>Pezizomycotina</taxon>
        <taxon>Sordariomycetes</taxon>
        <taxon>Hypocreomycetidae</taxon>
        <taxon>Hypocreales</taxon>
        <taxon>Nectriaceae</taxon>
        <taxon>Fusarium</taxon>
        <taxon>Fusarium decemcellulare species complex</taxon>
    </lineage>
</organism>
<feature type="compositionally biased region" description="Polar residues" evidence="1">
    <location>
        <begin position="142"/>
        <end position="155"/>
    </location>
</feature>
<name>A0A8H4KGG6_9HYPO</name>
<dbReference type="EMBL" id="JAADYS010003233">
    <property type="protein sequence ID" value="KAF4449198.1"/>
    <property type="molecule type" value="Genomic_DNA"/>
</dbReference>
<gene>
    <name evidence="2" type="ORF">FALBO_16704</name>
</gene>
<sequence length="315" mass="35957">MRLQFASISMNAAQVQLEIADRCHMRRAVVGALFAAGKESVNCGMAQLEDSLFVTDETWIDYKTAPSENVGRLYGGGSAGMKRAAEPCDITDPPPAKKLMTLPRRDLGSAAREVRSAPPVPPMPQDITSSPEDPGQADQPRYATSSPENLSQADQPQRDEQVPTQPNDWDLSFEDRMWLYNQVNEYRSFPEYMKRLGDLSREGEHMLSYALHDSRRMDHRLRALCYIQGENEYLYIRLVQSFSIVEEKARHDKLHRYFPSMFTKFQQGSDIMRDTTQTKGCQAAEVVCERCKQPFFEWDDPQHHVSDPKTDIVDV</sequence>
<evidence type="ECO:0000313" key="3">
    <source>
        <dbReference type="Proteomes" id="UP000554235"/>
    </source>
</evidence>
<keyword evidence="3" id="KW-1185">Reference proteome</keyword>
<accession>A0A8H4KGG6</accession>
<feature type="non-terminal residue" evidence="2">
    <location>
        <position position="1"/>
    </location>
</feature>
<comment type="caution">
    <text evidence="2">The sequence shown here is derived from an EMBL/GenBank/DDBJ whole genome shotgun (WGS) entry which is preliminary data.</text>
</comment>